<evidence type="ECO:0000256" key="1">
    <source>
        <dbReference type="SAM" id="MobiDB-lite"/>
    </source>
</evidence>
<accession>A0AAV7EHQ5</accession>
<feature type="compositionally biased region" description="Pro residues" evidence="1">
    <location>
        <begin position="322"/>
        <end position="333"/>
    </location>
</feature>
<protein>
    <recommendedName>
        <fullName evidence="2">DUF1421 domain-containing protein</fullName>
    </recommendedName>
</protein>
<dbReference type="Proteomes" id="UP000825729">
    <property type="component" value="Unassembled WGS sequence"/>
</dbReference>
<keyword evidence="4" id="KW-1185">Reference proteome</keyword>
<feature type="region of interest" description="Disordered" evidence="1">
    <location>
        <begin position="394"/>
        <end position="434"/>
    </location>
</feature>
<dbReference type="InterPro" id="IPR010820">
    <property type="entry name" value="DUF1421"/>
</dbReference>
<feature type="compositionally biased region" description="Basic and acidic residues" evidence="1">
    <location>
        <begin position="33"/>
        <end position="42"/>
    </location>
</feature>
<reference evidence="3 4" key="1">
    <citation type="submission" date="2021-07" db="EMBL/GenBank/DDBJ databases">
        <title>The Aristolochia fimbriata genome: insights into angiosperm evolution, floral development and chemical biosynthesis.</title>
        <authorList>
            <person name="Jiao Y."/>
        </authorList>
    </citation>
    <scope>NUCLEOTIDE SEQUENCE [LARGE SCALE GENOMIC DNA]</scope>
    <source>
        <strain evidence="3">IBCAS-2021</strain>
        <tissue evidence="3">Leaf</tissue>
    </source>
</reference>
<evidence type="ECO:0000313" key="3">
    <source>
        <dbReference type="EMBL" id="KAG9447819.1"/>
    </source>
</evidence>
<feature type="domain" description="DUF1421" evidence="2">
    <location>
        <begin position="482"/>
        <end position="523"/>
    </location>
</feature>
<comment type="caution">
    <text evidence="3">The sequence shown here is derived from an EMBL/GenBank/DDBJ whole genome shotgun (WGS) entry which is preliminary data.</text>
</comment>
<dbReference type="PANTHER" id="PTHR31805">
    <property type="entry name" value="RECEPTOR-LIKE KINASE, PUTATIVE (DUF1421)-RELATED"/>
    <property type="match status" value="1"/>
</dbReference>
<evidence type="ECO:0000313" key="4">
    <source>
        <dbReference type="Proteomes" id="UP000825729"/>
    </source>
</evidence>
<dbReference type="PANTHER" id="PTHR31805:SF16">
    <property type="entry name" value="FORMIN-LIKE PROTEIN (DUF1421)"/>
    <property type="match status" value="1"/>
</dbReference>
<organism evidence="3 4">
    <name type="scientific">Aristolochia fimbriata</name>
    <name type="common">White veined hardy Dutchman's pipe vine</name>
    <dbReference type="NCBI Taxonomy" id="158543"/>
    <lineage>
        <taxon>Eukaryota</taxon>
        <taxon>Viridiplantae</taxon>
        <taxon>Streptophyta</taxon>
        <taxon>Embryophyta</taxon>
        <taxon>Tracheophyta</taxon>
        <taxon>Spermatophyta</taxon>
        <taxon>Magnoliopsida</taxon>
        <taxon>Magnoliidae</taxon>
        <taxon>Piperales</taxon>
        <taxon>Aristolochiaceae</taxon>
        <taxon>Aristolochia</taxon>
    </lineage>
</organism>
<gene>
    <name evidence="3" type="ORF">H6P81_013947</name>
</gene>
<feature type="compositionally biased region" description="Low complexity" evidence="1">
    <location>
        <begin position="301"/>
        <end position="321"/>
    </location>
</feature>
<dbReference type="Pfam" id="PF07223">
    <property type="entry name" value="DUF1421"/>
    <property type="match status" value="1"/>
</dbReference>
<sequence length="530" mass="58891">MASGSSGRSGTGGKGFDFGSDDILCSYDDFDHQESTNGKRMDSSGLSNSVKDFRENRNGRSLLDVYTPQEESGSRDIISAVDRTMKKYTDTVLRVLDGMSGRLSQLELYCYNLERSLGEFRSDIVRDQGETEQKFKSLEKHLQEVHRSVQILRDKQELADAQKELAKLQLQQKESATEKQSHHSEERVAQSVTEHKKKDSSAEPQNQQLALALPHQTAMPPQPQPYKEVPVQQPLPPSLPPQQTIPVQNPPAPYYSQQSPIQSQPHPNVLPQPEVQYVNQRTQIGEPPRQTALQPQPPANQTVPHPYPQYQQQWPQHVQSPQPAPLPQVRPQTPPVYPTYPPQPSNPAVEAFSNSMPMQVSFSGVAQPAPSRTDAVGYGYGGPGRTIPQQQVHLNMQRQPQSQQQPPSAQNAYGAHLGETGFSSAGPPPSQSNVHGYMMYETEGGRVPLPPHYPQGSYPQPTPGSNVGGRHPPAQLMRNHPYSELMEKAVNMGYARDQVASALHRMEESGQPLDFNTLLDRLNGTPQRGW</sequence>
<feature type="region of interest" description="Disordered" evidence="1">
    <location>
        <begin position="288"/>
        <end position="333"/>
    </location>
</feature>
<evidence type="ECO:0000259" key="2">
    <source>
        <dbReference type="Pfam" id="PF07223"/>
    </source>
</evidence>
<feature type="compositionally biased region" description="Low complexity" evidence="1">
    <location>
        <begin position="397"/>
        <end position="410"/>
    </location>
</feature>
<dbReference type="AlphaFoldDB" id="A0AAV7EHQ5"/>
<feature type="region of interest" description="Disordered" evidence="1">
    <location>
        <begin position="170"/>
        <end position="205"/>
    </location>
</feature>
<name>A0AAV7EHQ5_ARIFI</name>
<dbReference type="EMBL" id="JAINDJ010000005">
    <property type="protein sequence ID" value="KAG9447819.1"/>
    <property type="molecule type" value="Genomic_DNA"/>
</dbReference>
<feature type="region of interest" description="Disordered" evidence="1">
    <location>
        <begin position="33"/>
        <end position="52"/>
    </location>
</feature>
<proteinExistence type="predicted"/>
<feature type="compositionally biased region" description="Low complexity" evidence="1">
    <location>
        <begin position="254"/>
        <end position="265"/>
    </location>
</feature>
<feature type="region of interest" description="Disordered" evidence="1">
    <location>
        <begin position="217"/>
        <end position="271"/>
    </location>
</feature>
<feature type="compositionally biased region" description="Basic and acidic residues" evidence="1">
    <location>
        <begin position="175"/>
        <end position="201"/>
    </location>
</feature>